<dbReference type="InterPro" id="IPR036812">
    <property type="entry name" value="NAD(P)_OxRdtase_dom_sf"/>
</dbReference>
<dbReference type="InterPro" id="IPR023210">
    <property type="entry name" value="NADP_OxRdtase_dom"/>
</dbReference>
<accession>A0A8J3TBQ6</accession>
<dbReference type="AlphaFoldDB" id="A0A8J3TBQ6"/>
<dbReference type="CDD" id="cd19080">
    <property type="entry name" value="AKR_AKR9A_9B"/>
    <property type="match status" value="1"/>
</dbReference>
<name>A0A8J3TBQ6_9ACTN</name>
<proteinExistence type="predicted"/>
<dbReference type="InterPro" id="IPR050523">
    <property type="entry name" value="AKR_Detox_Biosynth"/>
</dbReference>
<evidence type="ECO:0000259" key="2">
    <source>
        <dbReference type="Pfam" id="PF00248"/>
    </source>
</evidence>
<dbReference type="RefSeq" id="WP_168115918.1">
    <property type="nucleotide sequence ID" value="NZ_BOON01000028.1"/>
</dbReference>
<dbReference type="PANTHER" id="PTHR43364:SF4">
    <property type="entry name" value="NAD(P)-LINKED OXIDOREDUCTASE SUPERFAMILY PROTEIN"/>
    <property type="match status" value="1"/>
</dbReference>
<organism evidence="3 4">
    <name type="scientific">Planosporangium mesophilum</name>
    <dbReference type="NCBI Taxonomy" id="689768"/>
    <lineage>
        <taxon>Bacteria</taxon>
        <taxon>Bacillati</taxon>
        <taxon>Actinomycetota</taxon>
        <taxon>Actinomycetes</taxon>
        <taxon>Micromonosporales</taxon>
        <taxon>Micromonosporaceae</taxon>
        <taxon>Planosporangium</taxon>
    </lineage>
</organism>
<keyword evidence="1" id="KW-0560">Oxidoreductase</keyword>
<dbReference type="SUPFAM" id="SSF51430">
    <property type="entry name" value="NAD(P)-linked oxidoreductase"/>
    <property type="match status" value="1"/>
</dbReference>
<dbReference type="PANTHER" id="PTHR43364">
    <property type="entry name" value="NADH-SPECIFIC METHYLGLYOXAL REDUCTASE-RELATED"/>
    <property type="match status" value="1"/>
</dbReference>
<dbReference type="GO" id="GO:0016491">
    <property type="term" value="F:oxidoreductase activity"/>
    <property type="evidence" value="ECO:0007669"/>
    <property type="project" value="UniProtKB-KW"/>
</dbReference>
<gene>
    <name evidence="3" type="ORF">Pme01_29910</name>
</gene>
<evidence type="ECO:0000313" key="3">
    <source>
        <dbReference type="EMBL" id="GII23394.1"/>
    </source>
</evidence>
<dbReference type="Pfam" id="PF00248">
    <property type="entry name" value="Aldo_ket_red"/>
    <property type="match status" value="1"/>
</dbReference>
<sequence>MATTGLDHYFLLGSSGLRVSPLGLGTMTFGSGGWHAGEEASRAIFHRYLDRGGNLIDTADVYGGGAGEELLGKLIREATDRDRLVIATKFGGPTHPSDPNGRGNGRKHILSAIEASLRRLKTDYIDLYWLHMWDQVTDVDEVMATLDALVRSGKTRAVGLSNVPAWWATKAQTLAHRRGWEPVAALQLEYSLAERSIEWEHLPAALNLGMAVVPWSPLANGFLTGKYRRNPTLSIGEGRLAPDRQWPMAVTLTDRHWRIMDALNAIAADVERTPAQVALNWVTTRPGVLGTLVGATTVEQLDANLDALDISLSADHLTTLEAESDSVPAMTPHSLFAAFPDGPPYVRRRSL</sequence>
<evidence type="ECO:0000256" key="1">
    <source>
        <dbReference type="ARBA" id="ARBA00023002"/>
    </source>
</evidence>
<evidence type="ECO:0000313" key="4">
    <source>
        <dbReference type="Proteomes" id="UP000599074"/>
    </source>
</evidence>
<dbReference type="GO" id="GO:0005829">
    <property type="term" value="C:cytosol"/>
    <property type="evidence" value="ECO:0007669"/>
    <property type="project" value="UniProtKB-ARBA"/>
</dbReference>
<dbReference type="FunFam" id="3.20.20.100:FF:000004">
    <property type="entry name" value="Oxidoreductase, aldo/keto reductase"/>
    <property type="match status" value="1"/>
</dbReference>
<comment type="caution">
    <text evidence="3">The sequence shown here is derived from an EMBL/GenBank/DDBJ whole genome shotgun (WGS) entry which is preliminary data.</text>
</comment>
<dbReference type="PRINTS" id="PR00069">
    <property type="entry name" value="ALDKETRDTASE"/>
</dbReference>
<dbReference type="Gene3D" id="3.20.20.100">
    <property type="entry name" value="NADP-dependent oxidoreductase domain"/>
    <property type="match status" value="1"/>
</dbReference>
<dbReference type="InterPro" id="IPR020471">
    <property type="entry name" value="AKR"/>
</dbReference>
<reference evidence="3" key="1">
    <citation type="submission" date="2021-01" db="EMBL/GenBank/DDBJ databases">
        <title>Whole genome shotgun sequence of Planosporangium mesophilum NBRC 109066.</title>
        <authorList>
            <person name="Komaki H."/>
            <person name="Tamura T."/>
        </authorList>
    </citation>
    <scope>NUCLEOTIDE SEQUENCE</scope>
    <source>
        <strain evidence="3">NBRC 109066</strain>
    </source>
</reference>
<dbReference type="EMBL" id="BOON01000028">
    <property type="protein sequence ID" value="GII23394.1"/>
    <property type="molecule type" value="Genomic_DNA"/>
</dbReference>
<feature type="domain" description="NADP-dependent oxidoreductase" evidence="2">
    <location>
        <begin position="21"/>
        <end position="322"/>
    </location>
</feature>
<protein>
    <submittedName>
        <fullName evidence="3">Aldo/keto reductase</fullName>
    </submittedName>
</protein>
<keyword evidence="4" id="KW-1185">Reference proteome</keyword>
<dbReference type="Proteomes" id="UP000599074">
    <property type="component" value="Unassembled WGS sequence"/>
</dbReference>